<reference evidence="7 8" key="1">
    <citation type="submission" date="2024-09" db="EMBL/GenBank/DDBJ databases">
        <authorList>
            <person name="Lee S.D."/>
        </authorList>
    </citation>
    <scope>NUCLEOTIDE SEQUENCE [LARGE SCALE GENOMIC DNA]</scope>
    <source>
        <strain evidence="7 8">N1-5</strain>
    </source>
</reference>
<feature type="transmembrane region" description="Helical" evidence="6">
    <location>
        <begin position="345"/>
        <end position="367"/>
    </location>
</feature>
<feature type="transmembrane region" description="Helical" evidence="6">
    <location>
        <begin position="221"/>
        <end position="241"/>
    </location>
</feature>
<evidence type="ECO:0000256" key="6">
    <source>
        <dbReference type="SAM" id="Phobius"/>
    </source>
</evidence>
<feature type="transmembrane region" description="Helical" evidence="6">
    <location>
        <begin position="261"/>
        <end position="280"/>
    </location>
</feature>
<evidence type="ECO:0000256" key="4">
    <source>
        <dbReference type="ARBA" id="ARBA00023136"/>
    </source>
</evidence>
<proteinExistence type="predicted"/>
<feature type="compositionally biased region" description="Low complexity" evidence="5">
    <location>
        <begin position="196"/>
        <end position="211"/>
    </location>
</feature>
<evidence type="ECO:0000256" key="3">
    <source>
        <dbReference type="ARBA" id="ARBA00022989"/>
    </source>
</evidence>
<gene>
    <name evidence="7" type="ORF">ACEZDJ_01900</name>
</gene>
<evidence type="ECO:0000256" key="2">
    <source>
        <dbReference type="ARBA" id="ARBA00022692"/>
    </source>
</evidence>
<dbReference type="InterPro" id="IPR036259">
    <property type="entry name" value="MFS_trans_sf"/>
</dbReference>
<keyword evidence="8" id="KW-1185">Reference proteome</keyword>
<accession>A0ABV6UF18</accession>
<name>A0ABV6UF18_9ACTN</name>
<keyword evidence="4 6" id="KW-0472">Membrane</keyword>
<dbReference type="Proteomes" id="UP001592528">
    <property type="component" value="Unassembled WGS sequence"/>
</dbReference>
<evidence type="ECO:0000256" key="5">
    <source>
        <dbReference type="SAM" id="MobiDB-lite"/>
    </source>
</evidence>
<feature type="transmembrane region" description="Helical" evidence="6">
    <location>
        <begin position="165"/>
        <end position="181"/>
    </location>
</feature>
<dbReference type="EMBL" id="JBHEZZ010000001">
    <property type="protein sequence ID" value="MFC1400039.1"/>
    <property type="molecule type" value="Genomic_DNA"/>
</dbReference>
<feature type="transmembrane region" description="Helical" evidence="6">
    <location>
        <begin position="48"/>
        <end position="69"/>
    </location>
</feature>
<dbReference type="PANTHER" id="PTHR23514:SF13">
    <property type="entry name" value="INNER MEMBRANE PROTEIN YBJJ"/>
    <property type="match status" value="1"/>
</dbReference>
<feature type="transmembrane region" description="Helical" evidence="6">
    <location>
        <begin position="373"/>
        <end position="391"/>
    </location>
</feature>
<dbReference type="Gene3D" id="1.20.1250.20">
    <property type="entry name" value="MFS general substrate transporter like domains"/>
    <property type="match status" value="1"/>
</dbReference>
<dbReference type="SUPFAM" id="SSF103473">
    <property type="entry name" value="MFS general substrate transporter"/>
    <property type="match status" value="1"/>
</dbReference>
<feature type="transmembrane region" description="Helical" evidence="6">
    <location>
        <begin position="76"/>
        <end position="93"/>
    </location>
</feature>
<dbReference type="RefSeq" id="WP_030250708.1">
    <property type="nucleotide sequence ID" value="NZ_JBHEZZ010000001.1"/>
</dbReference>
<evidence type="ECO:0000313" key="7">
    <source>
        <dbReference type="EMBL" id="MFC1400039.1"/>
    </source>
</evidence>
<feature type="transmembrane region" description="Helical" evidence="6">
    <location>
        <begin position="140"/>
        <end position="159"/>
    </location>
</feature>
<feature type="transmembrane region" description="Helical" evidence="6">
    <location>
        <begin position="99"/>
        <end position="119"/>
    </location>
</feature>
<feature type="transmembrane region" description="Helical" evidence="6">
    <location>
        <begin position="316"/>
        <end position="338"/>
    </location>
</feature>
<keyword evidence="2 6" id="KW-0812">Transmembrane</keyword>
<dbReference type="InterPro" id="IPR051788">
    <property type="entry name" value="MFS_Transporter"/>
</dbReference>
<feature type="transmembrane region" description="Helical" evidence="6">
    <location>
        <begin position="292"/>
        <end position="310"/>
    </location>
</feature>
<dbReference type="PANTHER" id="PTHR23514">
    <property type="entry name" value="BYPASS OF STOP CODON PROTEIN 6"/>
    <property type="match status" value="1"/>
</dbReference>
<comment type="caution">
    <text evidence="7">The sequence shown here is derived from an EMBL/GenBank/DDBJ whole genome shotgun (WGS) entry which is preliminary data.</text>
</comment>
<dbReference type="InterPro" id="IPR011701">
    <property type="entry name" value="MFS"/>
</dbReference>
<protein>
    <submittedName>
        <fullName evidence="7">MFS transporter</fullName>
    </submittedName>
</protein>
<evidence type="ECO:0000313" key="8">
    <source>
        <dbReference type="Proteomes" id="UP001592528"/>
    </source>
</evidence>
<comment type="subcellular location">
    <subcellularLocation>
        <location evidence="1">Membrane</location>
        <topology evidence="1">Multi-pass membrane protein</topology>
    </subcellularLocation>
</comment>
<evidence type="ECO:0000256" key="1">
    <source>
        <dbReference type="ARBA" id="ARBA00004141"/>
    </source>
</evidence>
<keyword evidence="3 6" id="KW-1133">Transmembrane helix</keyword>
<dbReference type="Pfam" id="PF07690">
    <property type="entry name" value="MFS_1"/>
    <property type="match status" value="1"/>
</dbReference>
<sequence>MFPVQDGFHRSRLAVVALFFSLGFQYATWASRIPAIKAQLGLSTAEVGLLLMATGVGAVASFPLVALLMKRLGSRRLSLLSALGLALLLAAMAELPNYPTALVVMCADGVLVGALNVAMNAQGAALEVRFERNTMATLHATFSGGSLVAALLASGMNLLTASLPVHFAVAMAVLLVAVGYARPGLLTQDKPAEPVEAAAASSAEQADADPQAGRKRRRLALPARVTLWCGLAMAFGTVTEGAMNDWSSLYLKDVAKASAELAPMGIAVVSVTMVLARLLTDGRRSAWGDGPIVRVGSALAALGLALALLAGGVLPALIGFACVGLGVAAVTPCVYVAAAAQGSDALTLVATMGTVGLLAGPPVIGFIANASGLSWGMGAVAACALIVSLCATRIRWAPAARTTHDSAPLAAQIEAEAL</sequence>
<organism evidence="7 8">
    <name type="scientific">Streptacidiphilus cavernicola</name>
    <dbReference type="NCBI Taxonomy" id="3342716"/>
    <lineage>
        <taxon>Bacteria</taxon>
        <taxon>Bacillati</taxon>
        <taxon>Actinomycetota</taxon>
        <taxon>Actinomycetes</taxon>
        <taxon>Kitasatosporales</taxon>
        <taxon>Streptomycetaceae</taxon>
        <taxon>Streptacidiphilus</taxon>
    </lineage>
</organism>
<dbReference type="CDD" id="cd17393">
    <property type="entry name" value="MFS_MosC_like"/>
    <property type="match status" value="1"/>
</dbReference>
<feature type="region of interest" description="Disordered" evidence="5">
    <location>
        <begin position="196"/>
        <end position="215"/>
    </location>
</feature>